<reference evidence="2 3" key="1">
    <citation type="submission" date="2021-06" db="EMBL/GenBank/DDBJ databases">
        <title>Caerostris darwini draft genome.</title>
        <authorList>
            <person name="Kono N."/>
            <person name="Arakawa K."/>
        </authorList>
    </citation>
    <scope>NUCLEOTIDE SEQUENCE [LARGE SCALE GENOMIC DNA]</scope>
</reference>
<sequence length="165" mass="17806">MPTGQALSSIFRSNGVLIQLQTMVSTVKPPQFRIPNVLSTPALPGGGDGFARPSHWKASIIPSQGWTRVKEGSRPGVGVFHRMLTAQTLSSIFRSNGVLIQLQTMVSTVSHRISNGKCFIDTCFTEGVGEMGLRDSPAGKHPSFQIKDGHGSRKGLRPVVGVFHR</sequence>
<comment type="caution">
    <text evidence="2">The sequence shown here is derived from an EMBL/GenBank/DDBJ whole genome shotgun (WGS) entry which is preliminary data.</text>
</comment>
<proteinExistence type="predicted"/>
<evidence type="ECO:0000313" key="3">
    <source>
        <dbReference type="Proteomes" id="UP001054837"/>
    </source>
</evidence>
<dbReference type="EMBL" id="BPLQ01005058">
    <property type="protein sequence ID" value="GIY12521.1"/>
    <property type="molecule type" value="Genomic_DNA"/>
</dbReference>
<feature type="region of interest" description="Disordered" evidence="1">
    <location>
        <begin position="136"/>
        <end position="157"/>
    </location>
</feature>
<gene>
    <name evidence="2" type="ORF">CDAR_189621</name>
</gene>
<evidence type="ECO:0000256" key="1">
    <source>
        <dbReference type="SAM" id="MobiDB-lite"/>
    </source>
</evidence>
<dbReference type="Proteomes" id="UP001054837">
    <property type="component" value="Unassembled WGS sequence"/>
</dbReference>
<organism evidence="2 3">
    <name type="scientific">Caerostris darwini</name>
    <dbReference type="NCBI Taxonomy" id="1538125"/>
    <lineage>
        <taxon>Eukaryota</taxon>
        <taxon>Metazoa</taxon>
        <taxon>Ecdysozoa</taxon>
        <taxon>Arthropoda</taxon>
        <taxon>Chelicerata</taxon>
        <taxon>Arachnida</taxon>
        <taxon>Araneae</taxon>
        <taxon>Araneomorphae</taxon>
        <taxon>Entelegynae</taxon>
        <taxon>Araneoidea</taxon>
        <taxon>Araneidae</taxon>
        <taxon>Caerostris</taxon>
    </lineage>
</organism>
<protein>
    <submittedName>
        <fullName evidence="2">Uncharacterized protein</fullName>
    </submittedName>
</protein>
<dbReference type="AlphaFoldDB" id="A0AAV4QWQ2"/>
<evidence type="ECO:0000313" key="2">
    <source>
        <dbReference type="EMBL" id="GIY12521.1"/>
    </source>
</evidence>
<name>A0AAV4QWQ2_9ARAC</name>
<keyword evidence="3" id="KW-1185">Reference proteome</keyword>
<accession>A0AAV4QWQ2</accession>